<organism evidence="8 9">
    <name type="scientific">Paenibacillus pini JCM 16418</name>
    <dbReference type="NCBI Taxonomy" id="1236976"/>
    <lineage>
        <taxon>Bacteria</taxon>
        <taxon>Bacillati</taxon>
        <taxon>Bacillota</taxon>
        <taxon>Bacilli</taxon>
        <taxon>Bacillales</taxon>
        <taxon>Paenibacillaceae</taxon>
        <taxon>Paenibacillus</taxon>
    </lineage>
</organism>
<name>W7YQC4_9BACL</name>
<dbReference type="STRING" id="1236976.JCM16418_768"/>
<dbReference type="InterPro" id="IPR002104">
    <property type="entry name" value="Integrase_catalytic"/>
</dbReference>
<evidence type="ECO:0000259" key="6">
    <source>
        <dbReference type="PROSITE" id="PS51898"/>
    </source>
</evidence>
<comment type="similarity">
    <text evidence="1">Belongs to the 'phage' integrase family.</text>
</comment>
<dbReference type="PROSITE" id="PS51900">
    <property type="entry name" value="CB"/>
    <property type="match status" value="1"/>
</dbReference>
<dbReference type="Gene3D" id="1.10.443.10">
    <property type="entry name" value="Intergrase catalytic core"/>
    <property type="match status" value="1"/>
</dbReference>
<dbReference type="InterPro" id="IPR013762">
    <property type="entry name" value="Integrase-like_cat_sf"/>
</dbReference>
<evidence type="ECO:0000256" key="3">
    <source>
        <dbReference type="ARBA" id="ARBA00023125"/>
    </source>
</evidence>
<dbReference type="Proteomes" id="UP000019364">
    <property type="component" value="Unassembled WGS sequence"/>
</dbReference>
<dbReference type="EMBL" id="BAVZ01000002">
    <property type="protein sequence ID" value="GAF06786.1"/>
    <property type="molecule type" value="Genomic_DNA"/>
</dbReference>
<feature type="domain" description="Core-binding (CB)" evidence="7">
    <location>
        <begin position="69"/>
        <end position="151"/>
    </location>
</feature>
<keyword evidence="9" id="KW-1185">Reference proteome</keyword>
<dbReference type="InterPro" id="IPR011010">
    <property type="entry name" value="DNA_brk_join_enz"/>
</dbReference>
<keyword evidence="4" id="KW-0233">DNA recombination</keyword>
<evidence type="ECO:0000313" key="9">
    <source>
        <dbReference type="Proteomes" id="UP000019364"/>
    </source>
</evidence>
<keyword evidence="2" id="KW-0229">DNA integration</keyword>
<sequence>MASFKKIPANNKQGYKWICTIEGPPDPVTGKRTQIPRRADTQKKAEERCKMALDELLKHGNNTKKVKALTFAEVAQEWLETYSKGKVKRRTIRQREVQIKSLNHYFNKAKIGTITHRSYQAALNDLDDHKYSSNTISGVHVTANMIFKYAIKNKYRLDNPTIDVVMPKKLQTVEEIENAVIEEKYLNKQELEEFFKAVIEHGEDQEQEIFYLLAFSGMRSGELCSLKKTDLNFELNRIRITKTMDSDNMRKYELTPPKTKGSVRTNSIDEFVMQMIKEHLIRQSEKKKIQKNLFEDYHDKGFIFGNDDGYPFNSASIRHRMARILKHTSIKKKATPHIFRHTYVSMLAEAGVDLKTIMARVGHDDEKTTLNIYSHVTEQMQENADQKIKNYYKDILNLDFLQRM</sequence>
<dbReference type="PROSITE" id="PS51898">
    <property type="entry name" value="TYR_RECOMBINASE"/>
    <property type="match status" value="1"/>
</dbReference>
<dbReference type="PANTHER" id="PTHR30349:SF64">
    <property type="entry name" value="PROPHAGE INTEGRASE INTD-RELATED"/>
    <property type="match status" value="1"/>
</dbReference>
<evidence type="ECO:0000259" key="7">
    <source>
        <dbReference type="PROSITE" id="PS51900"/>
    </source>
</evidence>
<dbReference type="InterPro" id="IPR010998">
    <property type="entry name" value="Integrase_recombinase_N"/>
</dbReference>
<dbReference type="InterPro" id="IPR050090">
    <property type="entry name" value="Tyrosine_recombinase_XerCD"/>
</dbReference>
<evidence type="ECO:0000256" key="1">
    <source>
        <dbReference type="ARBA" id="ARBA00008857"/>
    </source>
</evidence>
<dbReference type="GO" id="GO:0006310">
    <property type="term" value="P:DNA recombination"/>
    <property type="evidence" value="ECO:0007669"/>
    <property type="project" value="UniProtKB-KW"/>
</dbReference>
<accession>W7YQC4</accession>
<reference evidence="8 9" key="1">
    <citation type="journal article" date="2014" name="Genome Announc.">
        <title>Draft Genome Sequence of Paenibacillus pini JCM 16418T, Isolated from the Rhizosphere of Pine Tree.</title>
        <authorList>
            <person name="Yuki M."/>
            <person name="Oshima K."/>
            <person name="Suda W."/>
            <person name="Oshida Y."/>
            <person name="Kitamura K."/>
            <person name="Iida Y."/>
            <person name="Hattori M."/>
            <person name="Ohkuma M."/>
        </authorList>
    </citation>
    <scope>NUCLEOTIDE SEQUENCE [LARGE SCALE GENOMIC DNA]</scope>
    <source>
        <strain evidence="8 9">JCM 16418</strain>
    </source>
</reference>
<evidence type="ECO:0000256" key="4">
    <source>
        <dbReference type="ARBA" id="ARBA00023172"/>
    </source>
</evidence>
<proteinExistence type="inferred from homology"/>
<dbReference type="PANTHER" id="PTHR30349">
    <property type="entry name" value="PHAGE INTEGRASE-RELATED"/>
    <property type="match status" value="1"/>
</dbReference>
<dbReference type="Pfam" id="PF00589">
    <property type="entry name" value="Phage_integrase"/>
    <property type="match status" value="1"/>
</dbReference>
<dbReference type="OrthoDB" id="9803188at2"/>
<evidence type="ECO:0000256" key="2">
    <source>
        <dbReference type="ARBA" id="ARBA00022908"/>
    </source>
</evidence>
<dbReference type="RefSeq" id="WP_036646269.1">
    <property type="nucleotide sequence ID" value="NZ_BAVZ01000002.1"/>
</dbReference>
<dbReference type="InterPro" id="IPR044068">
    <property type="entry name" value="CB"/>
</dbReference>
<protein>
    <submittedName>
        <fullName evidence="8">Integrase</fullName>
    </submittedName>
</protein>
<feature type="domain" description="Tyr recombinase" evidence="6">
    <location>
        <begin position="181"/>
        <end position="386"/>
    </location>
</feature>
<dbReference type="GO" id="GO:0015074">
    <property type="term" value="P:DNA integration"/>
    <property type="evidence" value="ECO:0007669"/>
    <property type="project" value="UniProtKB-KW"/>
</dbReference>
<keyword evidence="3 5" id="KW-0238">DNA-binding</keyword>
<dbReference type="InterPro" id="IPR004107">
    <property type="entry name" value="Integrase_SAM-like_N"/>
</dbReference>
<dbReference type="Gene3D" id="1.10.150.130">
    <property type="match status" value="1"/>
</dbReference>
<gene>
    <name evidence="8" type="ORF">JCM16418_768</name>
</gene>
<dbReference type="Pfam" id="PF14659">
    <property type="entry name" value="Phage_int_SAM_3"/>
    <property type="match status" value="1"/>
</dbReference>
<comment type="caution">
    <text evidence="8">The sequence shown here is derived from an EMBL/GenBank/DDBJ whole genome shotgun (WGS) entry which is preliminary data.</text>
</comment>
<dbReference type="SUPFAM" id="SSF56349">
    <property type="entry name" value="DNA breaking-rejoining enzymes"/>
    <property type="match status" value="1"/>
</dbReference>
<evidence type="ECO:0000313" key="8">
    <source>
        <dbReference type="EMBL" id="GAF06786.1"/>
    </source>
</evidence>
<dbReference type="GO" id="GO:0003677">
    <property type="term" value="F:DNA binding"/>
    <property type="evidence" value="ECO:0007669"/>
    <property type="project" value="UniProtKB-UniRule"/>
</dbReference>
<dbReference type="eggNOG" id="COG0582">
    <property type="taxonomic scope" value="Bacteria"/>
</dbReference>
<dbReference type="CDD" id="cd01189">
    <property type="entry name" value="INT_ICEBs1_C_like"/>
    <property type="match status" value="1"/>
</dbReference>
<evidence type="ECO:0000256" key="5">
    <source>
        <dbReference type="PROSITE-ProRule" id="PRU01248"/>
    </source>
</evidence>
<dbReference type="AlphaFoldDB" id="W7YQC4"/>